<dbReference type="OrthoDB" id="9799347at2"/>
<dbReference type="CDD" id="cd02966">
    <property type="entry name" value="TlpA_like_family"/>
    <property type="match status" value="1"/>
</dbReference>
<dbReference type="PANTHER" id="PTHR42852:SF13">
    <property type="entry name" value="PROTEIN DIPZ"/>
    <property type="match status" value="1"/>
</dbReference>
<sequence>MFKRMNPVIWGLFAMLVAVQSVAASSLDTLGAGTQALDKHTGKGKWLVVMLWASDCHVCNEEVEQYNAFHLNRHDKDAEVLGVSLDGRQGQADAESFLQRHDVKFPNLIGEPEQVARLYNQQTGSRWIGTPSFLVYSPTGELMARQAGAVPVELIESFISKHAAK</sequence>
<feature type="signal peptide" evidence="1">
    <location>
        <begin position="1"/>
        <end position="23"/>
    </location>
</feature>
<name>A0A1T2KYG0_9GAMM</name>
<evidence type="ECO:0000313" key="4">
    <source>
        <dbReference type="Proteomes" id="UP000190896"/>
    </source>
</evidence>
<dbReference type="RefSeq" id="WP_078485688.1">
    <property type="nucleotide sequence ID" value="NZ_MPRJ01000003.1"/>
</dbReference>
<dbReference type="InterPro" id="IPR050553">
    <property type="entry name" value="Thioredoxin_ResA/DsbE_sf"/>
</dbReference>
<dbReference type="InterPro" id="IPR000866">
    <property type="entry name" value="AhpC/TSA"/>
</dbReference>
<dbReference type="EMBL" id="MPRJ01000003">
    <property type="protein sequence ID" value="OOZ37756.1"/>
    <property type="molecule type" value="Genomic_DNA"/>
</dbReference>
<evidence type="ECO:0000256" key="1">
    <source>
        <dbReference type="SAM" id="SignalP"/>
    </source>
</evidence>
<dbReference type="InterPro" id="IPR013766">
    <property type="entry name" value="Thioredoxin_domain"/>
</dbReference>
<gene>
    <name evidence="3" type="ORF">BOW51_01095</name>
</gene>
<feature type="chain" id="PRO_5012730043" description="Thioredoxin domain-containing protein" evidence="1">
    <location>
        <begin position="24"/>
        <end position="165"/>
    </location>
</feature>
<proteinExistence type="predicted"/>
<dbReference type="PANTHER" id="PTHR42852">
    <property type="entry name" value="THIOL:DISULFIDE INTERCHANGE PROTEIN DSBE"/>
    <property type="match status" value="1"/>
</dbReference>
<protein>
    <recommendedName>
        <fullName evidence="2">Thioredoxin domain-containing protein</fullName>
    </recommendedName>
</protein>
<dbReference type="Gene3D" id="3.40.30.10">
    <property type="entry name" value="Glutaredoxin"/>
    <property type="match status" value="1"/>
</dbReference>
<reference evidence="3 4" key="1">
    <citation type="submission" date="2016-11" db="EMBL/GenBank/DDBJ databases">
        <title>Mixed transmission modes and dynamic genome evolution in an obligate animal-bacterial symbiosis.</title>
        <authorList>
            <person name="Russell S.L."/>
            <person name="Corbett-Detig R.B."/>
            <person name="Cavanaugh C.M."/>
        </authorList>
    </citation>
    <scope>NUCLEOTIDE SEQUENCE [LARGE SCALE GENOMIC DNA]</scope>
    <source>
        <strain evidence="3">Se-Cadez</strain>
    </source>
</reference>
<dbReference type="GO" id="GO:0016491">
    <property type="term" value="F:oxidoreductase activity"/>
    <property type="evidence" value="ECO:0007669"/>
    <property type="project" value="InterPro"/>
</dbReference>
<dbReference type="Pfam" id="PF00578">
    <property type="entry name" value="AhpC-TSA"/>
    <property type="match status" value="1"/>
</dbReference>
<organism evidence="3 4">
    <name type="scientific">Solemya velesiana gill symbiont</name>
    <dbReference type="NCBI Taxonomy" id="1918948"/>
    <lineage>
        <taxon>Bacteria</taxon>
        <taxon>Pseudomonadati</taxon>
        <taxon>Pseudomonadota</taxon>
        <taxon>Gammaproteobacteria</taxon>
        <taxon>sulfur-oxidizing symbionts</taxon>
    </lineage>
</organism>
<feature type="domain" description="Thioredoxin" evidence="2">
    <location>
        <begin position="16"/>
        <end position="164"/>
    </location>
</feature>
<evidence type="ECO:0000259" key="2">
    <source>
        <dbReference type="PROSITE" id="PS51352"/>
    </source>
</evidence>
<dbReference type="InterPro" id="IPR036249">
    <property type="entry name" value="Thioredoxin-like_sf"/>
</dbReference>
<dbReference type="AlphaFoldDB" id="A0A1T2KYG0"/>
<dbReference type="Proteomes" id="UP000190896">
    <property type="component" value="Unassembled WGS sequence"/>
</dbReference>
<dbReference type="GO" id="GO:0016209">
    <property type="term" value="F:antioxidant activity"/>
    <property type="evidence" value="ECO:0007669"/>
    <property type="project" value="InterPro"/>
</dbReference>
<keyword evidence="4" id="KW-1185">Reference proteome</keyword>
<comment type="caution">
    <text evidence="3">The sequence shown here is derived from an EMBL/GenBank/DDBJ whole genome shotgun (WGS) entry which is preliminary data.</text>
</comment>
<dbReference type="PROSITE" id="PS51352">
    <property type="entry name" value="THIOREDOXIN_2"/>
    <property type="match status" value="1"/>
</dbReference>
<dbReference type="SUPFAM" id="SSF52833">
    <property type="entry name" value="Thioredoxin-like"/>
    <property type="match status" value="1"/>
</dbReference>
<accession>A0A1T2KYG0</accession>
<evidence type="ECO:0000313" key="3">
    <source>
        <dbReference type="EMBL" id="OOZ37756.1"/>
    </source>
</evidence>
<keyword evidence="1" id="KW-0732">Signal</keyword>